<dbReference type="EMBL" id="LAZR01025059">
    <property type="protein sequence ID" value="KKL73133.1"/>
    <property type="molecule type" value="Genomic_DNA"/>
</dbReference>
<name>A0A0F9EG99_9ZZZZ</name>
<feature type="domain" description="Glutamate/phenylalanine/leucine/valine/L-tryptophan dehydrogenase C-terminal" evidence="3">
    <location>
        <begin position="179"/>
        <end position="409"/>
    </location>
</feature>
<dbReference type="AlphaFoldDB" id="A0A0F9EG99"/>
<evidence type="ECO:0000313" key="4">
    <source>
        <dbReference type="EMBL" id="KKL73133.1"/>
    </source>
</evidence>
<organism evidence="4">
    <name type="scientific">marine sediment metagenome</name>
    <dbReference type="NCBI Taxonomy" id="412755"/>
    <lineage>
        <taxon>unclassified sequences</taxon>
        <taxon>metagenomes</taxon>
        <taxon>ecological metagenomes</taxon>
    </lineage>
</organism>
<protein>
    <recommendedName>
        <fullName evidence="3">Glutamate/phenylalanine/leucine/valine/L-tryptophan dehydrogenase C-terminal domain-containing protein</fullName>
    </recommendedName>
</protein>
<reference evidence="4" key="1">
    <citation type="journal article" date="2015" name="Nature">
        <title>Complex archaea that bridge the gap between prokaryotes and eukaryotes.</title>
        <authorList>
            <person name="Spang A."/>
            <person name="Saw J.H."/>
            <person name="Jorgensen S.L."/>
            <person name="Zaremba-Niedzwiedzka K."/>
            <person name="Martijn J."/>
            <person name="Lind A.E."/>
            <person name="van Eijk R."/>
            <person name="Schleper C."/>
            <person name="Guy L."/>
            <person name="Ettema T.J."/>
        </authorList>
    </citation>
    <scope>NUCLEOTIDE SEQUENCE</scope>
</reference>
<dbReference type="PANTHER" id="PTHR11606:SF13">
    <property type="entry name" value="GLUTAMATE DEHYDROGENASE 1, MITOCHONDRIAL"/>
    <property type="match status" value="1"/>
</dbReference>
<dbReference type="InterPro" id="IPR036291">
    <property type="entry name" value="NAD(P)-bd_dom_sf"/>
</dbReference>
<comment type="caution">
    <text evidence="4">The sequence shown here is derived from an EMBL/GenBank/DDBJ whole genome shotgun (WGS) entry which is preliminary data.</text>
</comment>
<evidence type="ECO:0000256" key="1">
    <source>
        <dbReference type="ARBA" id="ARBA00006382"/>
    </source>
</evidence>
<dbReference type="GO" id="GO:0006538">
    <property type="term" value="P:L-glutamate catabolic process"/>
    <property type="evidence" value="ECO:0007669"/>
    <property type="project" value="TreeGrafter"/>
</dbReference>
<dbReference type="InterPro" id="IPR046346">
    <property type="entry name" value="Aminoacid_DH-like_N_sf"/>
</dbReference>
<dbReference type="SUPFAM" id="SSF53223">
    <property type="entry name" value="Aminoacid dehydrogenase-like, N-terminal domain"/>
    <property type="match status" value="1"/>
</dbReference>
<dbReference type="SMART" id="SM00839">
    <property type="entry name" value="ELFV_dehydrog"/>
    <property type="match status" value="1"/>
</dbReference>
<dbReference type="GO" id="GO:0004352">
    <property type="term" value="F:glutamate dehydrogenase (NAD+) activity"/>
    <property type="evidence" value="ECO:0007669"/>
    <property type="project" value="TreeGrafter"/>
</dbReference>
<dbReference type="CDD" id="cd01076">
    <property type="entry name" value="NAD_bind_1_Glu_DH"/>
    <property type="match status" value="1"/>
</dbReference>
<dbReference type="PANTHER" id="PTHR11606">
    <property type="entry name" value="GLUTAMATE DEHYDROGENASE"/>
    <property type="match status" value="1"/>
</dbReference>
<evidence type="ECO:0000256" key="2">
    <source>
        <dbReference type="ARBA" id="ARBA00023002"/>
    </source>
</evidence>
<dbReference type="Pfam" id="PF00208">
    <property type="entry name" value="ELFV_dehydrog"/>
    <property type="match status" value="1"/>
</dbReference>
<dbReference type="InterPro" id="IPR014362">
    <property type="entry name" value="Glu_DH"/>
</dbReference>
<dbReference type="PIRSF" id="PIRSF000185">
    <property type="entry name" value="Glu_DH"/>
    <property type="match status" value="1"/>
</dbReference>
<comment type="similarity">
    <text evidence="1">Belongs to the Glu/Leu/Phe/Val dehydrogenases family.</text>
</comment>
<evidence type="ECO:0000259" key="3">
    <source>
        <dbReference type="SMART" id="SM00839"/>
    </source>
</evidence>
<gene>
    <name evidence="4" type="ORF">LCGC14_2077980</name>
</gene>
<dbReference type="Gene3D" id="3.40.50.720">
    <property type="entry name" value="NAD(P)-binding Rossmann-like Domain"/>
    <property type="match status" value="1"/>
</dbReference>
<dbReference type="PRINTS" id="PR00082">
    <property type="entry name" value="GLFDHDRGNASE"/>
</dbReference>
<accession>A0A0F9EG99</accession>
<keyword evidence="2" id="KW-0560">Oxidoreductase</keyword>
<dbReference type="InterPro" id="IPR006095">
    <property type="entry name" value="Glu/Leu/Phe/Val/Trp_DH"/>
</dbReference>
<sequence length="412" mass="46117">MSFLKSVLKQYDLVVDKLKLDDGVRERLRYPKRSLIVSIPIEMDTGKMKVYKGYRVQHDVTLGPSKGGIRYHPNVNLKEVTALAMLMSWKCALIQLPYGGAKGGVCCNPKIMSQKEIERLTRRFTTEIICAVGPEEDILAPDMNTNMQTMAWMMDTYSMQKGHTVLGVVTGKPLVLGGSMGREEATGSGVYYMVKESAKVIRKELKGLKVVVQGFGNVGSIAARLLFEEGCKIIAVSNSKGGIYNKRGINIKNLIQHVKENKKIADFPDVDNITNEDLLTLDCDVLIPAAIEGQITRYNANNIKAKIIVEGANGPTTPEADKVLHDKNVLLIPDILANSGGVIISYFEWVQDLQFYFWKESDVQQRLKEIMRNTFDRVLLLSREKKIDTRTAAWMLGISRISEAQKIRGLYP</sequence>
<dbReference type="InterPro" id="IPR006096">
    <property type="entry name" value="Glu/Leu/Phe/Val/Trp_DH_C"/>
</dbReference>
<dbReference type="InterPro" id="IPR033524">
    <property type="entry name" value="Glu/Leu/Phe/Val_DH_AS"/>
</dbReference>
<dbReference type="Pfam" id="PF02812">
    <property type="entry name" value="ELFV_dehydrog_N"/>
    <property type="match status" value="1"/>
</dbReference>
<dbReference type="FunFam" id="3.40.50.10860:FF:000003">
    <property type="entry name" value="Glutamate dehydrogenase"/>
    <property type="match status" value="1"/>
</dbReference>
<dbReference type="SUPFAM" id="SSF51735">
    <property type="entry name" value="NAD(P)-binding Rossmann-fold domains"/>
    <property type="match status" value="1"/>
</dbReference>
<dbReference type="Gene3D" id="3.40.50.10860">
    <property type="entry name" value="Leucine Dehydrogenase, chain A, domain 1"/>
    <property type="match status" value="1"/>
</dbReference>
<dbReference type="InterPro" id="IPR033922">
    <property type="entry name" value="NAD_bind_Glu_DH"/>
</dbReference>
<dbReference type="PROSITE" id="PS00074">
    <property type="entry name" value="GLFV_DEHYDROGENASE"/>
    <property type="match status" value="1"/>
</dbReference>
<proteinExistence type="inferred from homology"/>
<dbReference type="InterPro" id="IPR006097">
    <property type="entry name" value="Glu/Leu/Phe/Val/Trp_DH_dimer"/>
</dbReference>